<dbReference type="EMBL" id="VIWU01000001">
    <property type="protein sequence ID" value="TWF79524.1"/>
    <property type="molecule type" value="Genomic_DNA"/>
</dbReference>
<feature type="domain" description="Luciferase-like" evidence="1">
    <location>
        <begin position="6"/>
        <end position="295"/>
    </location>
</feature>
<keyword evidence="2" id="KW-0503">Monooxygenase</keyword>
<reference evidence="2 3" key="1">
    <citation type="submission" date="2019-06" db="EMBL/GenBank/DDBJ databases">
        <title>Sequencing the genomes of 1000 actinobacteria strains.</title>
        <authorList>
            <person name="Klenk H.-P."/>
        </authorList>
    </citation>
    <scope>NUCLEOTIDE SEQUENCE [LARGE SCALE GENOMIC DNA]</scope>
    <source>
        <strain evidence="2 3">DSM 45671</strain>
    </source>
</reference>
<dbReference type="InterPro" id="IPR036661">
    <property type="entry name" value="Luciferase-like_sf"/>
</dbReference>
<comment type="caution">
    <text evidence="2">The sequence shown here is derived from an EMBL/GenBank/DDBJ whole genome shotgun (WGS) entry which is preliminary data.</text>
</comment>
<evidence type="ECO:0000313" key="3">
    <source>
        <dbReference type="Proteomes" id="UP000321261"/>
    </source>
</evidence>
<evidence type="ECO:0000259" key="1">
    <source>
        <dbReference type="Pfam" id="PF00296"/>
    </source>
</evidence>
<dbReference type="PANTHER" id="PTHR43244">
    <property type="match status" value="1"/>
</dbReference>
<dbReference type="CDD" id="cd01097">
    <property type="entry name" value="Tetrahydromethanopterin_reductase"/>
    <property type="match status" value="1"/>
</dbReference>
<name>A0A561SXE4_9PSEU</name>
<accession>A0A561SXE4</accession>
<evidence type="ECO:0000313" key="2">
    <source>
        <dbReference type="EMBL" id="TWF79524.1"/>
    </source>
</evidence>
<keyword evidence="3" id="KW-1185">Reference proteome</keyword>
<dbReference type="InterPro" id="IPR011251">
    <property type="entry name" value="Luciferase-like_dom"/>
</dbReference>
<dbReference type="Proteomes" id="UP000321261">
    <property type="component" value="Unassembled WGS sequence"/>
</dbReference>
<proteinExistence type="predicted"/>
<keyword evidence="2" id="KW-0560">Oxidoreductase</keyword>
<dbReference type="SUPFAM" id="SSF51679">
    <property type="entry name" value="Bacterial luciferase-like"/>
    <property type="match status" value="1"/>
</dbReference>
<dbReference type="GO" id="GO:0004497">
    <property type="term" value="F:monooxygenase activity"/>
    <property type="evidence" value="ECO:0007669"/>
    <property type="project" value="UniProtKB-KW"/>
</dbReference>
<dbReference type="Pfam" id="PF00296">
    <property type="entry name" value="Bac_luciferase"/>
    <property type="match status" value="1"/>
</dbReference>
<dbReference type="PANTHER" id="PTHR43244:SF2">
    <property type="entry name" value="CONSERVED HYPOTHETICAL ALANINE AND PROLINE-RICH PROTEIN"/>
    <property type="match status" value="1"/>
</dbReference>
<gene>
    <name evidence="2" type="ORF">FHX44_115457</name>
</gene>
<dbReference type="GO" id="GO:0016705">
    <property type="term" value="F:oxidoreductase activity, acting on paired donors, with incorporation or reduction of molecular oxygen"/>
    <property type="evidence" value="ECO:0007669"/>
    <property type="project" value="InterPro"/>
</dbReference>
<sequence length="329" mass="34925">MVMDENPADALRVVRAADRAGVHSLWSIDYYNRSSLTRAAAFAAVSVNAIVGTSVTPLFARSALALASAAADVQAIADGRFVLGVGSSTRRMNQDWYGAALQRPAPQVRERVELIRRLLAHRSGPFRFDGEFDRISLGHYDRTALPDSVPILAAGVGEHMVRAAGECADGFVGHTIASAEYLRDTARPLLAKGAARAGRDVTGLRMTTQIVAAAGPDVRAARRDAAAQVGFYATPKGYDALFPDGRFGAERAAARAAVASGDVAGVVAAGGAMVEERAVFGTPEDVAEQLRRYADVVDWALLYPPHFGVDQERVHANELALIEVASAWA</sequence>
<protein>
    <submittedName>
        <fullName evidence="2">Alkanesulfonate monooxygenase SsuD/methylene tetrahydromethanopterin reductase-like flavin-dependent oxidoreductase (Luciferase family)</fullName>
    </submittedName>
</protein>
<dbReference type="InterPro" id="IPR050564">
    <property type="entry name" value="F420-G6PD/mer"/>
</dbReference>
<dbReference type="AlphaFoldDB" id="A0A561SXE4"/>
<dbReference type="Gene3D" id="3.20.20.30">
    <property type="entry name" value="Luciferase-like domain"/>
    <property type="match status" value="1"/>
</dbReference>
<organism evidence="2 3">
    <name type="scientific">Pseudonocardia hierapolitana</name>
    <dbReference type="NCBI Taxonomy" id="1128676"/>
    <lineage>
        <taxon>Bacteria</taxon>
        <taxon>Bacillati</taxon>
        <taxon>Actinomycetota</taxon>
        <taxon>Actinomycetes</taxon>
        <taxon>Pseudonocardiales</taxon>
        <taxon>Pseudonocardiaceae</taxon>
        <taxon>Pseudonocardia</taxon>
    </lineage>
</organism>